<evidence type="ECO:0000313" key="5">
    <source>
        <dbReference type="Proteomes" id="UP000316609"/>
    </source>
</evidence>
<feature type="transmembrane region" description="Helical" evidence="2">
    <location>
        <begin position="30"/>
        <end position="46"/>
    </location>
</feature>
<keyword evidence="2" id="KW-1133">Transmembrane helix</keyword>
<dbReference type="Gene3D" id="1.20.120.1220">
    <property type="match status" value="1"/>
</dbReference>
<sequence>MNAPLWVVLPVIVLVTVATRADVQTRKIPNSLTIPASLLALIAHGVMGGRAGLLGSLAGLGLCLAAMLPGWLLRWMGAGDVKLMMAVGAWLAFPQAVIALLASFVAGGLISAGLALRRGLLGQALRGAALLGAWTLAAPLEPAPPPVTTGIRFPFALAVMAGTIFASWIRM</sequence>
<dbReference type="GO" id="GO:0005886">
    <property type="term" value="C:plasma membrane"/>
    <property type="evidence" value="ECO:0007669"/>
    <property type="project" value="TreeGrafter"/>
</dbReference>
<dbReference type="PANTHER" id="PTHR30487">
    <property type="entry name" value="TYPE 4 PREPILIN-LIKE PROTEINS LEADER PEPTIDE-PROCESSING ENZYME"/>
    <property type="match status" value="1"/>
</dbReference>
<dbReference type="GO" id="GO:0006465">
    <property type="term" value="P:signal peptide processing"/>
    <property type="evidence" value="ECO:0007669"/>
    <property type="project" value="TreeGrafter"/>
</dbReference>
<feature type="transmembrane region" description="Helical" evidence="2">
    <location>
        <begin position="92"/>
        <end position="116"/>
    </location>
</feature>
<accession>A0A538TFC7</accession>
<keyword evidence="2" id="KW-0812">Transmembrane</keyword>
<keyword evidence="2" id="KW-0472">Membrane</keyword>
<reference evidence="4 5" key="1">
    <citation type="journal article" date="2019" name="Nat. Microbiol.">
        <title>Mediterranean grassland soil C-N compound turnover is dependent on rainfall and depth, and is mediated by genomically divergent microorganisms.</title>
        <authorList>
            <person name="Diamond S."/>
            <person name="Andeer P.F."/>
            <person name="Li Z."/>
            <person name="Crits-Christoph A."/>
            <person name="Burstein D."/>
            <person name="Anantharaman K."/>
            <person name="Lane K.R."/>
            <person name="Thomas B.C."/>
            <person name="Pan C."/>
            <person name="Northen T.R."/>
            <person name="Banfield J.F."/>
        </authorList>
    </citation>
    <scope>NUCLEOTIDE SEQUENCE [LARGE SCALE GENOMIC DNA]</scope>
    <source>
        <strain evidence="4">WS_8</strain>
    </source>
</reference>
<comment type="caution">
    <text evidence="4">The sequence shown here is derived from an EMBL/GenBank/DDBJ whole genome shotgun (WGS) entry which is preliminary data.</text>
</comment>
<dbReference type="PANTHER" id="PTHR30487:SF0">
    <property type="entry name" value="PREPILIN LEADER PEPTIDASE_N-METHYLTRANSFERASE-RELATED"/>
    <property type="match status" value="1"/>
</dbReference>
<gene>
    <name evidence="4" type="ORF">E6K78_11965</name>
</gene>
<dbReference type="Proteomes" id="UP000316609">
    <property type="component" value="Unassembled WGS sequence"/>
</dbReference>
<feature type="transmembrane region" description="Helical" evidence="2">
    <location>
        <begin position="152"/>
        <end position="169"/>
    </location>
</feature>
<dbReference type="EMBL" id="VBOY01000143">
    <property type="protein sequence ID" value="TMQ62286.1"/>
    <property type="molecule type" value="Genomic_DNA"/>
</dbReference>
<dbReference type="GO" id="GO:0004190">
    <property type="term" value="F:aspartic-type endopeptidase activity"/>
    <property type="evidence" value="ECO:0007669"/>
    <property type="project" value="InterPro"/>
</dbReference>
<evidence type="ECO:0000259" key="3">
    <source>
        <dbReference type="Pfam" id="PF01478"/>
    </source>
</evidence>
<comment type="similarity">
    <text evidence="1">Belongs to the peptidase A24 family.</text>
</comment>
<feature type="domain" description="Prepilin type IV endopeptidase peptidase" evidence="3">
    <location>
        <begin position="12"/>
        <end position="111"/>
    </location>
</feature>
<proteinExistence type="inferred from homology"/>
<feature type="transmembrane region" description="Helical" evidence="2">
    <location>
        <begin position="53"/>
        <end position="72"/>
    </location>
</feature>
<evidence type="ECO:0000256" key="2">
    <source>
        <dbReference type="SAM" id="Phobius"/>
    </source>
</evidence>
<dbReference type="InterPro" id="IPR000045">
    <property type="entry name" value="Prepilin_IV_endopep_pep"/>
</dbReference>
<evidence type="ECO:0000256" key="1">
    <source>
        <dbReference type="ARBA" id="ARBA00005801"/>
    </source>
</evidence>
<dbReference type="Pfam" id="PF01478">
    <property type="entry name" value="Peptidase_A24"/>
    <property type="match status" value="1"/>
</dbReference>
<dbReference type="InterPro" id="IPR050882">
    <property type="entry name" value="Prepilin_peptidase/N-MTase"/>
</dbReference>
<name>A0A538TFC7_UNCEI</name>
<evidence type="ECO:0000313" key="4">
    <source>
        <dbReference type="EMBL" id="TMQ62286.1"/>
    </source>
</evidence>
<protein>
    <submittedName>
        <fullName evidence="4">Peptidase A24</fullName>
    </submittedName>
</protein>
<organism evidence="4 5">
    <name type="scientific">Eiseniibacteriota bacterium</name>
    <dbReference type="NCBI Taxonomy" id="2212470"/>
    <lineage>
        <taxon>Bacteria</taxon>
        <taxon>Candidatus Eiseniibacteriota</taxon>
    </lineage>
</organism>
<dbReference type="AlphaFoldDB" id="A0A538TFC7"/>